<reference evidence="6" key="1">
    <citation type="thesis" date="2020" institute="ProQuest LLC" country="789 East Eisenhower Parkway, Ann Arbor, MI, USA">
        <title>Comparative Genomics and Chromosome Evolution.</title>
        <authorList>
            <person name="Mudd A.B."/>
        </authorList>
    </citation>
    <scope>NUCLEOTIDE SEQUENCE</scope>
    <source>
        <strain evidence="6">1538</strain>
        <tissue evidence="6">Blood</tissue>
    </source>
</reference>
<protein>
    <recommendedName>
        <fullName evidence="5">Resistance to inhibitors of cholinesterase protein 3 N-terminal domain-containing protein</fullName>
    </recommendedName>
</protein>
<dbReference type="Pfam" id="PF15361">
    <property type="entry name" value="RIC3"/>
    <property type="match status" value="1"/>
</dbReference>
<accession>A0AAV3B2N8</accession>
<dbReference type="InterPro" id="IPR026160">
    <property type="entry name" value="Ric3"/>
</dbReference>
<keyword evidence="3" id="KW-0472">Membrane</keyword>
<dbReference type="GO" id="GO:0007271">
    <property type="term" value="P:synaptic transmission, cholinergic"/>
    <property type="evidence" value="ECO:0007669"/>
    <property type="project" value="TreeGrafter"/>
</dbReference>
<dbReference type="GO" id="GO:0034394">
    <property type="term" value="P:protein localization to cell surface"/>
    <property type="evidence" value="ECO:0007669"/>
    <property type="project" value="TreeGrafter"/>
</dbReference>
<proteinExistence type="predicted"/>
<organism evidence="6 7">
    <name type="scientific">Pyxicephalus adspersus</name>
    <name type="common">African bullfrog</name>
    <dbReference type="NCBI Taxonomy" id="30357"/>
    <lineage>
        <taxon>Eukaryota</taxon>
        <taxon>Metazoa</taxon>
        <taxon>Chordata</taxon>
        <taxon>Craniata</taxon>
        <taxon>Vertebrata</taxon>
        <taxon>Euteleostomi</taxon>
        <taxon>Amphibia</taxon>
        <taxon>Batrachia</taxon>
        <taxon>Anura</taxon>
        <taxon>Neobatrachia</taxon>
        <taxon>Ranoidea</taxon>
        <taxon>Pyxicephalidae</taxon>
        <taxon>Pyxicephalinae</taxon>
        <taxon>Pyxicephalus</taxon>
    </lineage>
</organism>
<evidence type="ECO:0000313" key="7">
    <source>
        <dbReference type="Proteomes" id="UP001181693"/>
    </source>
</evidence>
<dbReference type="PANTHER" id="PTHR21723:SF2">
    <property type="entry name" value="RESISTANCE TO INHIBITORS OF CHOLINESTERASE PROTEIN 3 N-TERMINAL DOMAIN-CONTAINING PROTEIN"/>
    <property type="match status" value="1"/>
</dbReference>
<evidence type="ECO:0000256" key="1">
    <source>
        <dbReference type="SAM" id="Coils"/>
    </source>
</evidence>
<feature type="chain" id="PRO_5043920906" description="Resistance to inhibitors of cholinesterase protein 3 N-terminal domain-containing protein" evidence="4">
    <location>
        <begin position="21"/>
        <end position="292"/>
    </location>
</feature>
<feature type="region of interest" description="Disordered" evidence="2">
    <location>
        <begin position="33"/>
        <end position="60"/>
    </location>
</feature>
<feature type="coiled-coil region" evidence="1">
    <location>
        <begin position="133"/>
        <end position="160"/>
    </location>
</feature>
<dbReference type="PANTHER" id="PTHR21723">
    <property type="entry name" value="RESISTANCE TO INHIBITORS OF CHOLINESTERASE PROTEIN 3 RIC3"/>
    <property type="match status" value="1"/>
</dbReference>
<sequence>MVLSASQNILLSVSLALCLCFLVPRMIGGGGEVGKTDPKRMTAPFRGHKESPSQSQRHRVAPEKGFANMDHVRSAMEQELKSETPAGGLSITFALMPVYAVGVALFAAYKFTKIRSNEKNTKSKLQEEDVRKAKKTESQLLELERHLIKTEEMLNSLLKQLDPLSNCVNTLATQQKNEIMNQLLSIRHLMKKSGMEKSASHSPANQTCENTLEALIHSFETQQVEVHENEVERKSEEFPPDMEDTDMTAQNPIMDKSSLIASEDLCERDLCESDGANVTSSPVSEGLRRRMV</sequence>
<feature type="domain" description="Resistance to inhibitors of cholinesterase protein 3 N-terminal" evidence="5">
    <location>
        <begin position="16"/>
        <end position="159"/>
    </location>
</feature>
<name>A0AAV3B2N8_PYXAD</name>
<evidence type="ECO:0000313" key="6">
    <source>
        <dbReference type="EMBL" id="DBA31142.1"/>
    </source>
</evidence>
<dbReference type="AlphaFoldDB" id="A0AAV3B2N8"/>
<keyword evidence="7" id="KW-1185">Reference proteome</keyword>
<evidence type="ECO:0000259" key="5">
    <source>
        <dbReference type="Pfam" id="PF15361"/>
    </source>
</evidence>
<keyword evidence="4" id="KW-0732">Signal</keyword>
<feature type="region of interest" description="Disordered" evidence="2">
    <location>
        <begin position="273"/>
        <end position="292"/>
    </location>
</feature>
<dbReference type="GO" id="GO:0045202">
    <property type="term" value="C:synapse"/>
    <property type="evidence" value="ECO:0007669"/>
    <property type="project" value="GOC"/>
</dbReference>
<evidence type="ECO:0000256" key="2">
    <source>
        <dbReference type="SAM" id="MobiDB-lite"/>
    </source>
</evidence>
<dbReference type="GO" id="GO:0043005">
    <property type="term" value="C:neuron projection"/>
    <property type="evidence" value="ECO:0007669"/>
    <property type="project" value="TreeGrafter"/>
</dbReference>
<dbReference type="InterPro" id="IPR032763">
    <property type="entry name" value="RIC3_N"/>
</dbReference>
<dbReference type="EMBL" id="DYDO01000002">
    <property type="protein sequence ID" value="DBA31142.1"/>
    <property type="molecule type" value="Genomic_DNA"/>
</dbReference>
<feature type="transmembrane region" description="Helical" evidence="3">
    <location>
        <begin position="86"/>
        <end position="109"/>
    </location>
</feature>
<keyword evidence="3" id="KW-0812">Transmembrane</keyword>
<comment type="caution">
    <text evidence="6">The sequence shown here is derived from an EMBL/GenBank/DDBJ whole genome shotgun (WGS) entry which is preliminary data.</text>
</comment>
<dbReference type="Proteomes" id="UP001181693">
    <property type="component" value="Unassembled WGS sequence"/>
</dbReference>
<keyword evidence="3" id="KW-1133">Transmembrane helix</keyword>
<feature type="signal peptide" evidence="4">
    <location>
        <begin position="1"/>
        <end position="20"/>
    </location>
</feature>
<dbReference type="GO" id="GO:0043025">
    <property type="term" value="C:neuronal cell body"/>
    <property type="evidence" value="ECO:0007669"/>
    <property type="project" value="TreeGrafter"/>
</dbReference>
<gene>
    <name evidence="6" type="ORF">GDO54_007039</name>
</gene>
<evidence type="ECO:0000256" key="4">
    <source>
        <dbReference type="SAM" id="SignalP"/>
    </source>
</evidence>
<keyword evidence="1" id="KW-0175">Coiled coil</keyword>
<evidence type="ECO:0000256" key="3">
    <source>
        <dbReference type="SAM" id="Phobius"/>
    </source>
</evidence>